<evidence type="ECO:0000256" key="4">
    <source>
        <dbReference type="ARBA" id="ARBA00023163"/>
    </source>
</evidence>
<dbReference type="GO" id="GO:0008270">
    <property type="term" value="F:zinc ion binding"/>
    <property type="evidence" value="ECO:0007669"/>
    <property type="project" value="InterPro"/>
</dbReference>
<dbReference type="HAMAP" id="MF_00250">
    <property type="entry name" value="RNApol_arch_Rpo10"/>
    <property type="match status" value="1"/>
</dbReference>
<dbReference type="InterPro" id="IPR023580">
    <property type="entry name" value="RNA_pol_su_RPB10"/>
</dbReference>
<dbReference type="GO" id="GO:0006351">
    <property type="term" value="P:DNA-templated transcription"/>
    <property type="evidence" value="ECO:0007669"/>
    <property type="project" value="InterPro"/>
</dbReference>
<reference evidence="5" key="1">
    <citation type="submission" date="2013-08" db="EMBL/GenBank/DDBJ databases">
        <authorList>
            <person name="Mendez C."/>
            <person name="Richter M."/>
            <person name="Ferrer M."/>
            <person name="Sanchez J."/>
        </authorList>
    </citation>
    <scope>NUCLEOTIDE SEQUENCE</scope>
</reference>
<dbReference type="NCBIfam" id="NF003089">
    <property type="entry name" value="PRK04016.1"/>
    <property type="match status" value="1"/>
</dbReference>
<keyword evidence="4" id="KW-0804">Transcription</keyword>
<keyword evidence="5" id="KW-0548">Nucleotidyltransferase</keyword>
<dbReference type="Gene3D" id="1.10.10.60">
    <property type="entry name" value="Homeodomain-like"/>
    <property type="match status" value="1"/>
</dbReference>
<sequence>MMMPIRCFSCGAVVADKWDEYDRRVNKEHEDPGKVLDSLGVKRYCCRRMFVGNIELIDEFITMGNKS</sequence>
<keyword evidence="5" id="KW-0808">Transferase</keyword>
<dbReference type="GO" id="GO:0003899">
    <property type="term" value="F:DNA-directed RNA polymerase activity"/>
    <property type="evidence" value="ECO:0007669"/>
    <property type="project" value="UniProtKB-EC"/>
</dbReference>
<dbReference type="EMBL" id="AUZZ01001900">
    <property type="protein sequence ID" value="EQD62486.1"/>
    <property type="molecule type" value="Genomic_DNA"/>
</dbReference>
<dbReference type="PANTHER" id="PTHR23431">
    <property type="entry name" value="DNA-DIRECTED RNA POLYMERASES I, II, AND III SUBUNIT RPABC5 FAMILY MEMBER"/>
    <property type="match status" value="1"/>
</dbReference>
<dbReference type="Pfam" id="PF01194">
    <property type="entry name" value="RNA_pol_N"/>
    <property type="match status" value="1"/>
</dbReference>
<evidence type="ECO:0000256" key="3">
    <source>
        <dbReference type="ARBA" id="ARBA00022833"/>
    </source>
</evidence>
<dbReference type="InterPro" id="IPR000268">
    <property type="entry name" value="RPABC5/Rpb10"/>
</dbReference>
<dbReference type="SUPFAM" id="SSF46924">
    <property type="entry name" value="RNA polymerase subunit RPB10"/>
    <property type="match status" value="1"/>
</dbReference>
<organism evidence="5">
    <name type="scientific">mine drainage metagenome</name>
    <dbReference type="NCBI Taxonomy" id="410659"/>
    <lineage>
        <taxon>unclassified sequences</taxon>
        <taxon>metagenomes</taxon>
        <taxon>ecological metagenomes</taxon>
    </lineage>
</organism>
<name>T1APH1_9ZZZZ</name>
<keyword evidence="1" id="KW-0240">DNA-directed RNA polymerase</keyword>
<gene>
    <name evidence="5" type="ORF">B2A_02789</name>
</gene>
<dbReference type="PANTHER" id="PTHR23431:SF3">
    <property type="entry name" value="DNA-DIRECTED RNA POLYMERASES I, II, AND III SUBUNIT RPABC5"/>
    <property type="match status" value="1"/>
</dbReference>
<dbReference type="InterPro" id="IPR020789">
    <property type="entry name" value="RNA_pol_suN_Zn-BS"/>
</dbReference>
<keyword evidence="3" id="KW-0862">Zinc</keyword>
<dbReference type="FunFam" id="1.10.10.60:FF:000024">
    <property type="entry name" value="DNA-directed RNA polymerases I, II, and III subunit"/>
    <property type="match status" value="1"/>
</dbReference>
<proteinExistence type="inferred from homology"/>
<dbReference type="EC" id="2.7.7.6" evidence="5"/>
<dbReference type="GO" id="GO:0005654">
    <property type="term" value="C:nucleoplasm"/>
    <property type="evidence" value="ECO:0007669"/>
    <property type="project" value="UniProtKB-ARBA"/>
</dbReference>
<dbReference type="PROSITE" id="PS01112">
    <property type="entry name" value="RNA_POL_N_8KD"/>
    <property type="match status" value="1"/>
</dbReference>
<evidence type="ECO:0000313" key="5">
    <source>
        <dbReference type="EMBL" id="EQD62486.1"/>
    </source>
</evidence>
<evidence type="ECO:0000256" key="1">
    <source>
        <dbReference type="ARBA" id="ARBA00022478"/>
    </source>
</evidence>
<evidence type="ECO:0000256" key="2">
    <source>
        <dbReference type="ARBA" id="ARBA00022723"/>
    </source>
</evidence>
<keyword evidence="2" id="KW-0479">Metal-binding</keyword>
<protein>
    <submittedName>
        <fullName evidence="5">RNA polymerase, N/8 Kd subunit</fullName>
        <ecNumber evidence="5">2.7.7.6</ecNumber>
    </submittedName>
</protein>
<dbReference type="AlphaFoldDB" id="T1APH1"/>
<accession>T1APH1</accession>
<dbReference type="PIRSF" id="PIRSF005653">
    <property type="entry name" value="RNA_pol_N/8_sub"/>
    <property type="match status" value="1"/>
</dbReference>
<dbReference type="GO" id="GO:0000428">
    <property type="term" value="C:DNA-directed RNA polymerase complex"/>
    <property type="evidence" value="ECO:0007669"/>
    <property type="project" value="UniProtKB-KW"/>
</dbReference>
<comment type="caution">
    <text evidence="5">The sequence shown here is derived from an EMBL/GenBank/DDBJ whole genome shotgun (WGS) entry which is preliminary data.</text>
</comment>
<reference evidence="5" key="2">
    <citation type="journal article" date="2014" name="ISME J.">
        <title>Microbial stratification in low pH oxic and suboxic macroscopic growths along an acid mine drainage.</title>
        <authorList>
            <person name="Mendez-Garcia C."/>
            <person name="Mesa V."/>
            <person name="Sprenger R.R."/>
            <person name="Richter M."/>
            <person name="Diez M.S."/>
            <person name="Solano J."/>
            <person name="Bargiela R."/>
            <person name="Golyshina O.V."/>
            <person name="Manteca A."/>
            <person name="Ramos J.L."/>
            <person name="Gallego J.R."/>
            <person name="Llorente I."/>
            <person name="Martins Dos Santos V.A."/>
            <person name="Jensen O.N."/>
            <person name="Pelaez A.I."/>
            <person name="Sanchez J."/>
            <person name="Ferrer M."/>
        </authorList>
    </citation>
    <scope>NUCLEOTIDE SEQUENCE</scope>
</reference>
<dbReference type="GO" id="GO:0003677">
    <property type="term" value="F:DNA binding"/>
    <property type="evidence" value="ECO:0007669"/>
    <property type="project" value="InterPro"/>
</dbReference>